<sequence length="310" mass="31744">MTVVLTLIAAAVVIGCAGPRLLRVVERPTVSPAAALAAWLGTVAAAVLLTAAAAALAVLPHLLETGPVRALVSECLSGSVSADSWSTAARMAVAAVPLLALARLAAVAVPAARAARRSRDRHLTVVRLLCSDAEGVHWLDEARPLAYSLGGRPGAVIATAGVRGLGERRCAAVLAHERAHIRGRHHLMLQGVDVVAAAFPFLPLARRAALMVRLLVELAADDAAARSHSPHTVRSALALMGGATPAPSVPGGLHMSNEAIAVRLARLDSARVRRGPRRGALASAAFSVTPAVVAAGMLTVGFHTACTLLL</sequence>
<keyword evidence="7" id="KW-1133">Transmembrane helix</keyword>
<accession>A0A1H1HPC4</accession>
<dbReference type="Gene3D" id="3.30.2010.10">
    <property type="entry name" value="Metalloproteases ('zincins'), catalytic domain"/>
    <property type="match status" value="1"/>
</dbReference>
<dbReference type="PANTHER" id="PTHR34978:SF3">
    <property type="entry name" value="SLR0241 PROTEIN"/>
    <property type="match status" value="1"/>
</dbReference>
<evidence type="ECO:0000256" key="2">
    <source>
        <dbReference type="ARBA" id="ARBA00022723"/>
    </source>
</evidence>
<evidence type="ECO:0000256" key="5">
    <source>
        <dbReference type="ARBA" id="ARBA00023049"/>
    </source>
</evidence>
<feature type="transmembrane region" description="Helical" evidence="7">
    <location>
        <begin position="280"/>
        <end position="302"/>
    </location>
</feature>
<keyword evidence="7" id="KW-0472">Membrane</keyword>
<feature type="domain" description="Peptidase M48" evidence="8">
    <location>
        <begin position="145"/>
        <end position="192"/>
    </location>
</feature>
<dbReference type="EMBL" id="FNLF01000002">
    <property type="protein sequence ID" value="SDR27257.1"/>
    <property type="molecule type" value="Genomic_DNA"/>
</dbReference>
<dbReference type="STRING" id="47312.SAMN04489765_4434"/>
<dbReference type="Pfam" id="PF01435">
    <property type="entry name" value="Peptidase_M48"/>
    <property type="match status" value="1"/>
</dbReference>
<gene>
    <name evidence="9" type="ORF">SAMN04489765_4434</name>
</gene>
<keyword evidence="7" id="KW-0812">Transmembrane</keyword>
<dbReference type="GO" id="GO:0006508">
    <property type="term" value="P:proteolysis"/>
    <property type="evidence" value="ECO:0007669"/>
    <property type="project" value="UniProtKB-KW"/>
</dbReference>
<keyword evidence="5 6" id="KW-0482">Metalloprotease</keyword>
<dbReference type="PANTHER" id="PTHR34978">
    <property type="entry name" value="POSSIBLE SENSOR-TRANSDUCER PROTEIN BLAR"/>
    <property type="match status" value="1"/>
</dbReference>
<dbReference type="InterPro" id="IPR001915">
    <property type="entry name" value="Peptidase_M48"/>
</dbReference>
<dbReference type="RefSeq" id="WP_068530877.1">
    <property type="nucleotide sequence ID" value="NZ_FNLF01000002.1"/>
</dbReference>
<keyword evidence="4 6" id="KW-0862">Zinc</keyword>
<dbReference type="OrthoDB" id="9785340at2"/>
<comment type="cofactor">
    <cofactor evidence="6">
        <name>Zn(2+)</name>
        <dbReference type="ChEBI" id="CHEBI:29105"/>
    </cofactor>
    <text evidence="6">Binds 1 zinc ion per subunit.</text>
</comment>
<evidence type="ECO:0000256" key="4">
    <source>
        <dbReference type="ARBA" id="ARBA00022833"/>
    </source>
</evidence>
<name>A0A1H1HPC4_9ACTN</name>
<reference evidence="10" key="1">
    <citation type="submission" date="2016-10" db="EMBL/GenBank/DDBJ databases">
        <authorList>
            <person name="Varghese N."/>
            <person name="Submissions S."/>
        </authorList>
    </citation>
    <scope>NUCLEOTIDE SEQUENCE [LARGE SCALE GENOMIC DNA]</scope>
    <source>
        <strain evidence="10">DSM 44142</strain>
    </source>
</reference>
<dbReference type="InterPro" id="IPR052173">
    <property type="entry name" value="Beta-lactam_resp_regulator"/>
</dbReference>
<protein>
    <submittedName>
        <fullName evidence="9">Peptidase family M48</fullName>
    </submittedName>
</protein>
<feature type="transmembrane region" description="Helical" evidence="7">
    <location>
        <begin position="33"/>
        <end position="59"/>
    </location>
</feature>
<evidence type="ECO:0000313" key="9">
    <source>
        <dbReference type="EMBL" id="SDR27257.1"/>
    </source>
</evidence>
<comment type="similarity">
    <text evidence="6">Belongs to the peptidase M48 family.</text>
</comment>
<keyword evidence="1 6" id="KW-0645">Protease</keyword>
<organism evidence="9 10">
    <name type="scientific">Tsukamurella pulmonis</name>
    <dbReference type="NCBI Taxonomy" id="47312"/>
    <lineage>
        <taxon>Bacteria</taxon>
        <taxon>Bacillati</taxon>
        <taxon>Actinomycetota</taxon>
        <taxon>Actinomycetes</taxon>
        <taxon>Mycobacteriales</taxon>
        <taxon>Tsukamurellaceae</taxon>
        <taxon>Tsukamurella</taxon>
    </lineage>
</organism>
<keyword evidence="2" id="KW-0479">Metal-binding</keyword>
<evidence type="ECO:0000256" key="1">
    <source>
        <dbReference type="ARBA" id="ARBA00022670"/>
    </source>
</evidence>
<evidence type="ECO:0000259" key="8">
    <source>
        <dbReference type="Pfam" id="PF01435"/>
    </source>
</evidence>
<dbReference type="AlphaFoldDB" id="A0A1H1HPC4"/>
<evidence type="ECO:0000256" key="6">
    <source>
        <dbReference type="RuleBase" id="RU003983"/>
    </source>
</evidence>
<proteinExistence type="inferred from homology"/>
<dbReference type="CDD" id="cd07326">
    <property type="entry name" value="M56_BlaR1_MecR1_like"/>
    <property type="match status" value="1"/>
</dbReference>
<evidence type="ECO:0000256" key="7">
    <source>
        <dbReference type="SAM" id="Phobius"/>
    </source>
</evidence>
<evidence type="ECO:0000256" key="3">
    <source>
        <dbReference type="ARBA" id="ARBA00022801"/>
    </source>
</evidence>
<dbReference type="GO" id="GO:0046872">
    <property type="term" value="F:metal ion binding"/>
    <property type="evidence" value="ECO:0007669"/>
    <property type="project" value="UniProtKB-KW"/>
</dbReference>
<dbReference type="Proteomes" id="UP000183053">
    <property type="component" value="Unassembled WGS sequence"/>
</dbReference>
<keyword evidence="3 6" id="KW-0378">Hydrolase</keyword>
<evidence type="ECO:0000313" key="10">
    <source>
        <dbReference type="Proteomes" id="UP000183053"/>
    </source>
</evidence>
<dbReference type="GO" id="GO:0004222">
    <property type="term" value="F:metalloendopeptidase activity"/>
    <property type="evidence" value="ECO:0007669"/>
    <property type="project" value="InterPro"/>
</dbReference>
<keyword evidence="10" id="KW-1185">Reference proteome</keyword>